<reference evidence="1" key="1">
    <citation type="journal article" date="2019" name="Plant Ecol Evol">
        <title>Haslea nusantara (Bacillariophyceae), a new blue diatom from the Java Sea, Indonesia: morphology, biometry and molecular characterization.</title>
        <authorList>
            <person name="Prasetiya F.S."/>
            <person name="Gastineau R."/>
            <person name="Poulin M."/>
            <person name="Lemieux C."/>
            <person name="Turmel M."/>
            <person name="Syakti A.D."/>
            <person name="Hardivillier Y."/>
            <person name="Widowati I."/>
            <person name="Risjani Y."/>
            <person name="Iskandar I."/>
            <person name="Subroto T."/>
            <person name="Falaise C."/>
            <person name="Arsad S."/>
            <person name="Safitri I."/>
            <person name="Mouget J.-L."/>
            <person name="Leignel V."/>
        </authorList>
    </citation>
    <scope>NUCLEOTIDE SEQUENCE</scope>
</reference>
<keyword evidence="1" id="KW-0689">Ribosomal protein</keyword>
<keyword evidence="1" id="KW-0496">Mitochondrion</keyword>
<gene>
    <name evidence="1" type="primary">rps2</name>
</gene>
<name>A0A5B8HUZ9_9STRA</name>
<proteinExistence type="predicted"/>
<dbReference type="GeneID" id="41663720"/>
<dbReference type="InterPro" id="IPR023591">
    <property type="entry name" value="Ribosomal_uS2_flav_dom_sf"/>
</dbReference>
<keyword evidence="1" id="KW-0687">Ribonucleoprotein</keyword>
<evidence type="ECO:0000313" key="1">
    <source>
        <dbReference type="EMBL" id="QDX17600.1"/>
    </source>
</evidence>
<geneLocation type="mitochondrion" evidence="1"/>
<accession>A0A5B8HUZ9</accession>
<organism evidence="1">
    <name type="scientific">Haslea nusantara</name>
    <dbReference type="NCBI Taxonomy" id="2600302"/>
    <lineage>
        <taxon>Eukaryota</taxon>
        <taxon>Sar</taxon>
        <taxon>Stramenopiles</taxon>
        <taxon>Ochrophyta</taxon>
        <taxon>Bacillariophyta</taxon>
        <taxon>Bacillariophyceae</taxon>
        <taxon>Bacillariophycidae</taxon>
        <taxon>Naviculales</taxon>
        <taxon>Naviculaceae</taxon>
        <taxon>Haslea</taxon>
    </lineage>
</organism>
<dbReference type="Gene3D" id="3.40.50.10490">
    <property type="entry name" value="Glucose-6-phosphate isomerase like protein, domain 1"/>
    <property type="match status" value="1"/>
</dbReference>
<protein>
    <submittedName>
        <fullName evidence="1">Ribosomal protein S2</fullName>
    </submittedName>
</protein>
<dbReference type="RefSeq" id="YP_009687997.1">
    <property type="nucleotide sequence ID" value="NC_044492.1"/>
</dbReference>
<dbReference type="AlphaFoldDB" id="A0A5B8HUZ9"/>
<sequence>MKIRKVNKNKLIQLNILKSKLHKKFQLNSIKSTSNQTELYLKKSAQIIYRYHVANKRILFLGFPPNLQLLLKKTKHLLIPDSSWLNGIITNQILQFNYSLTKQQKRLPFKIVKLLLLLKKRIDLIVVFNLDKNINAIQEGYSARIPIIGGVTNLEIKEDKITYKMVSELKYIEDKQFSNNFFVSMIKMVLKKSILMTSKKLQLKQVNYIKNKFKKRFKMKKPKKYFK</sequence>
<dbReference type="SUPFAM" id="SSF52313">
    <property type="entry name" value="Ribosomal protein S2"/>
    <property type="match status" value="1"/>
</dbReference>
<dbReference type="EMBL" id="MH681882">
    <property type="protein sequence ID" value="QDX17600.1"/>
    <property type="molecule type" value="Genomic_DNA"/>
</dbReference>
<dbReference type="GO" id="GO:0005840">
    <property type="term" value="C:ribosome"/>
    <property type="evidence" value="ECO:0007669"/>
    <property type="project" value="UniProtKB-KW"/>
</dbReference>